<evidence type="ECO:0000313" key="2">
    <source>
        <dbReference type="Proteomes" id="UP000000379"/>
    </source>
</evidence>
<reference evidence="1 2" key="2">
    <citation type="journal article" date="2011" name="Stand. Genomic Sci.">
        <title>Complete genome sequence of Truepera radiovictrix type strain (RQ-24).</title>
        <authorList>
            <person name="Ivanova N."/>
            <person name="Rohde C."/>
            <person name="Munk C."/>
            <person name="Nolan M."/>
            <person name="Lucas S."/>
            <person name="Del Rio T.G."/>
            <person name="Tice H."/>
            <person name="Deshpande S."/>
            <person name="Cheng J.F."/>
            <person name="Tapia R."/>
            <person name="Han C."/>
            <person name="Goodwin L."/>
            <person name="Pitluck S."/>
            <person name="Liolios K."/>
            <person name="Mavromatis K."/>
            <person name="Mikhailova N."/>
            <person name="Pati A."/>
            <person name="Chen A."/>
            <person name="Palaniappan K."/>
            <person name="Land M."/>
            <person name="Hauser L."/>
            <person name="Chang Y.J."/>
            <person name="Jeffries C.D."/>
            <person name="Brambilla E."/>
            <person name="Rohde M."/>
            <person name="Goker M."/>
            <person name="Tindall B.J."/>
            <person name="Woyke T."/>
            <person name="Bristow J."/>
            <person name="Eisen J.A."/>
            <person name="Markowitz V."/>
            <person name="Hugenholtz P."/>
            <person name="Kyrpides N.C."/>
            <person name="Klenk H.P."/>
            <person name="Lapidus A."/>
        </authorList>
    </citation>
    <scope>NUCLEOTIDE SEQUENCE [LARGE SCALE GENOMIC DNA]</scope>
    <source>
        <strain evidence="2">DSM 17093 / CIP 108686 / LMG 22925 / RQ-24</strain>
    </source>
</reference>
<dbReference type="Proteomes" id="UP000000379">
    <property type="component" value="Chromosome"/>
</dbReference>
<dbReference type="STRING" id="649638.Trad_2063"/>
<dbReference type="AlphaFoldDB" id="D7CR89"/>
<dbReference type="KEGG" id="tra:Trad_2063"/>
<accession>D7CR89</accession>
<dbReference type="EMBL" id="CP002049">
    <property type="protein sequence ID" value="ADI15177.1"/>
    <property type="molecule type" value="Genomic_DNA"/>
</dbReference>
<sequence>MALLLFTLVWATAQPGPPDGRGPSRRAPSAAAFDPATALQAGEALLTRLEVLAVFEHVHGRRDEKRELRVLLGDAAGAYGRFNLDPLSLEPVPIGLEGVAPPRPAAAEPEVLFRAAERALQALSLSAVVVPERDGVKLLLVYAGRIVGELRLNHGYAPAAHAKWLEEYGRSRWRFPD</sequence>
<reference evidence="2" key="1">
    <citation type="submission" date="2010-05" db="EMBL/GenBank/DDBJ databases">
        <title>The complete genome of Truepera radiovictris DSM 17093.</title>
        <authorList>
            <consortium name="US DOE Joint Genome Institute (JGI-PGF)"/>
            <person name="Lucas S."/>
            <person name="Copeland A."/>
            <person name="Lapidus A."/>
            <person name="Glavina del Rio T."/>
            <person name="Dalin E."/>
            <person name="Tice H."/>
            <person name="Bruce D."/>
            <person name="Goodwin L."/>
            <person name="Pitluck S."/>
            <person name="Kyrpides N."/>
            <person name="Mavromatis K."/>
            <person name="Ovchinnikova G."/>
            <person name="Munk A.C."/>
            <person name="Detter J.C."/>
            <person name="Han C."/>
            <person name="Tapia R."/>
            <person name="Land M."/>
            <person name="Hauser L."/>
            <person name="Markowitz V."/>
            <person name="Cheng J.-F."/>
            <person name="Hugenholtz P."/>
            <person name="Woyke T."/>
            <person name="Wu D."/>
            <person name="Tindall B."/>
            <person name="Pomrenke H.G."/>
            <person name="Brambilla E."/>
            <person name="Klenk H.-P."/>
            <person name="Eisen J.A."/>
        </authorList>
    </citation>
    <scope>NUCLEOTIDE SEQUENCE [LARGE SCALE GENOMIC DNA]</scope>
    <source>
        <strain evidence="2">DSM 17093 / CIP 108686 / LMG 22925 / RQ-24</strain>
    </source>
</reference>
<gene>
    <name evidence="1" type="ordered locus">Trad_2063</name>
</gene>
<proteinExistence type="predicted"/>
<evidence type="ECO:0000313" key="1">
    <source>
        <dbReference type="EMBL" id="ADI15177.1"/>
    </source>
</evidence>
<organism evidence="1 2">
    <name type="scientific">Truepera radiovictrix (strain DSM 17093 / CIP 108686 / LMG 22925 / RQ-24)</name>
    <dbReference type="NCBI Taxonomy" id="649638"/>
    <lineage>
        <taxon>Bacteria</taxon>
        <taxon>Thermotogati</taxon>
        <taxon>Deinococcota</taxon>
        <taxon>Deinococci</taxon>
        <taxon>Trueperales</taxon>
        <taxon>Trueperaceae</taxon>
        <taxon>Truepera</taxon>
    </lineage>
</organism>
<dbReference type="HOGENOM" id="CLU_1517282_0_0_0"/>
<keyword evidence="2" id="KW-1185">Reference proteome</keyword>
<name>D7CR89_TRURR</name>
<protein>
    <submittedName>
        <fullName evidence="1">Uncharacterized protein</fullName>
    </submittedName>
</protein>
<dbReference type="eggNOG" id="ENOG502ZR0M">
    <property type="taxonomic scope" value="Bacteria"/>
</dbReference>